<dbReference type="HAMAP" id="MF_01106">
    <property type="entry name" value="ArgJ"/>
    <property type="match status" value="1"/>
</dbReference>
<comment type="caution">
    <text evidence="10">The sequence shown here is derived from an EMBL/GenBank/DDBJ whole genome shotgun (WGS) entry which is preliminary data.</text>
</comment>
<dbReference type="STRING" id="1306861.A0A4U6XL90"/>
<keyword evidence="2 9" id="KW-0055">Arginine biosynthesis</keyword>
<feature type="site" description="Involved in the stabilization of negative charge on the oxyanion by the formation of the oxyanion hole" evidence="9">
    <location>
        <position position="178"/>
    </location>
</feature>
<dbReference type="InterPro" id="IPR002813">
    <property type="entry name" value="Arg_biosynth_ArgJ"/>
</dbReference>
<dbReference type="Pfam" id="PF01960">
    <property type="entry name" value="ArgJ"/>
    <property type="match status" value="1"/>
</dbReference>
<comment type="pathway">
    <text evidence="9">Amino-acid biosynthesis; L-arginine biosynthesis; N(2)-acetyl-L-ornithine from L-glutamate: step 1/4.</text>
</comment>
<keyword evidence="6 9" id="KW-0496">Mitochondrion</keyword>
<feature type="active site" description="Nucleophile" evidence="9">
    <location>
        <position position="256"/>
    </location>
</feature>
<dbReference type="InterPro" id="IPR042195">
    <property type="entry name" value="ArgJ_beta_C"/>
</dbReference>
<evidence type="ECO:0000313" key="10">
    <source>
        <dbReference type="EMBL" id="TKW56385.1"/>
    </source>
</evidence>
<feature type="binding site" evidence="9">
    <location>
        <position position="526"/>
    </location>
    <ligand>
        <name>substrate</name>
    </ligand>
</feature>
<dbReference type="Gene3D" id="3.10.20.340">
    <property type="entry name" value="ArgJ beta chain, C-terminal domain"/>
    <property type="match status" value="1"/>
</dbReference>
<reference evidence="10 11" key="1">
    <citation type="journal article" date="2019" name="PLoS ONE">
        <title>Comparative genome analysis indicates high evolutionary potential of pathogenicity genes in Colletotrichum tanaceti.</title>
        <authorList>
            <person name="Lelwala R.V."/>
            <person name="Korhonen P.K."/>
            <person name="Young N.D."/>
            <person name="Scott J.B."/>
            <person name="Ades P.A."/>
            <person name="Gasser R.B."/>
            <person name="Taylor P.W.J."/>
        </authorList>
    </citation>
    <scope>NUCLEOTIDE SEQUENCE [LARGE SCALE GENOMIC DNA]</scope>
    <source>
        <strain evidence="10">BRIP57314</strain>
    </source>
</reference>
<evidence type="ECO:0000256" key="9">
    <source>
        <dbReference type="HAMAP-Rule" id="MF_03124"/>
    </source>
</evidence>
<evidence type="ECO:0000256" key="7">
    <source>
        <dbReference type="ARBA" id="ARBA00023268"/>
    </source>
</evidence>
<dbReference type="Gene3D" id="3.30.2330.10">
    <property type="entry name" value="arginine biosynthesis bifunctional protein suprefamily"/>
    <property type="match status" value="1"/>
</dbReference>
<comment type="pathway">
    <text evidence="9">Amino-acid biosynthesis; L-arginine biosynthesis; L-ornithine and N-acetyl-L-glutamate from L-glutamate and N(2)-acetyl-L-ornithine (cyclic): step 1/1.</text>
</comment>
<evidence type="ECO:0000256" key="8">
    <source>
        <dbReference type="ARBA" id="ARBA00023315"/>
    </source>
</evidence>
<accession>A0A4U6XL90</accession>
<evidence type="ECO:0000256" key="1">
    <source>
        <dbReference type="ARBA" id="ARBA00006774"/>
    </source>
</evidence>
<dbReference type="SUPFAM" id="SSF56266">
    <property type="entry name" value="DmpA/ArgJ-like"/>
    <property type="match status" value="1"/>
</dbReference>
<feature type="chain" id="PRO_5023466036" description="Arginine biosynthesis bifunctional protein ArgJ alpha chain" evidence="9">
    <location>
        <begin position="1"/>
        <end position="255"/>
    </location>
</feature>
<dbReference type="PANTHER" id="PTHR23100">
    <property type="entry name" value="ARGININE BIOSYNTHESIS BIFUNCTIONAL PROTEIN ARGJ"/>
    <property type="match status" value="1"/>
</dbReference>
<dbReference type="PANTHER" id="PTHR23100:SF0">
    <property type="entry name" value="ARGININE BIOSYNTHESIS BIFUNCTIONAL PROTEIN ARGJ, MITOCHONDRIAL"/>
    <property type="match status" value="1"/>
</dbReference>
<name>A0A4U6XL90_9PEZI</name>
<feature type="binding site" evidence="9">
    <location>
        <position position="256"/>
    </location>
    <ligand>
        <name>substrate</name>
    </ligand>
</feature>
<gene>
    <name evidence="10" type="ORF">CTA1_7201</name>
</gene>
<dbReference type="AlphaFoldDB" id="A0A4U6XL90"/>
<keyword evidence="8 9" id="KW-0012">Acyltransferase</keyword>
<comment type="PTM">
    <text evidence="9">The alpha and beta chains are autoproteolytically processed from a single precursor protein within the mitochondrion.</text>
</comment>
<comment type="subunit">
    <text evidence="9">Heterodimer of an alpha and a beta chain.</text>
</comment>
<evidence type="ECO:0000256" key="3">
    <source>
        <dbReference type="ARBA" id="ARBA00022605"/>
    </source>
</evidence>
<dbReference type="GO" id="GO:0005759">
    <property type="term" value="C:mitochondrial matrix"/>
    <property type="evidence" value="ECO:0007669"/>
    <property type="project" value="UniProtKB-SubCell"/>
</dbReference>
<feature type="binding site" evidence="9">
    <location>
        <position position="216"/>
    </location>
    <ligand>
        <name>substrate</name>
    </ligand>
</feature>
<evidence type="ECO:0000256" key="4">
    <source>
        <dbReference type="ARBA" id="ARBA00022679"/>
    </source>
</evidence>
<comment type="similarity">
    <text evidence="1 9">Belongs to the ArgJ family.</text>
</comment>
<dbReference type="UniPathway" id="UPA00068">
    <property type="reaction ID" value="UER00106"/>
</dbReference>
<organism evidence="10 11">
    <name type="scientific">Colletotrichum tanaceti</name>
    <dbReference type="NCBI Taxonomy" id="1306861"/>
    <lineage>
        <taxon>Eukaryota</taxon>
        <taxon>Fungi</taxon>
        <taxon>Dikarya</taxon>
        <taxon>Ascomycota</taxon>
        <taxon>Pezizomycotina</taxon>
        <taxon>Sordariomycetes</taxon>
        <taxon>Hypocreomycetidae</taxon>
        <taxon>Glomerellales</taxon>
        <taxon>Glomerellaceae</taxon>
        <taxon>Colletotrichum</taxon>
        <taxon>Colletotrichum destructivum species complex</taxon>
    </lineage>
</organism>
<evidence type="ECO:0000313" key="11">
    <source>
        <dbReference type="Proteomes" id="UP000310108"/>
    </source>
</evidence>
<keyword evidence="7 9" id="KW-0511">Multifunctional enzyme</keyword>
<keyword evidence="4 9" id="KW-0808">Transferase</keyword>
<dbReference type="EMBL" id="PJEX01000070">
    <property type="protein sequence ID" value="TKW56385.1"/>
    <property type="molecule type" value="Genomic_DNA"/>
</dbReference>
<proteinExistence type="inferred from homology"/>
<dbReference type="Gene3D" id="3.60.70.12">
    <property type="entry name" value="L-amino peptidase D-ALA esterase/amidase"/>
    <property type="match status" value="1"/>
</dbReference>
<feature type="site" description="Involved in the stabilization of negative charge on the oxyanion by the formation of the oxyanion hole" evidence="9">
    <location>
        <position position="177"/>
    </location>
</feature>
<dbReference type="GO" id="GO:0004042">
    <property type="term" value="F:L-glutamate N-acetyltransferase activity"/>
    <property type="evidence" value="ECO:0007669"/>
    <property type="project" value="UniProtKB-UniRule"/>
</dbReference>
<feature type="chain" id="PRO_5023466037" description="Arginine biosynthesis bifunctional protein ArgJ beta chain" evidence="9">
    <location>
        <begin position="256"/>
        <end position="528"/>
    </location>
</feature>
<keyword evidence="11" id="KW-1185">Reference proteome</keyword>
<dbReference type="GO" id="GO:0006526">
    <property type="term" value="P:L-arginine biosynthetic process"/>
    <property type="evidence" value="ECO:0007669"/>
    <property type="project" value="UniProtKB-UniRule"/>
</dbReference>
<comment type="subcellular location">
    <subcellularLocation>
        <location evidence="9">Mitochondrion matrix</location>
    </subcellularLocation>
</comment>
<sequence length="528" mass="55999">MVTLIRSVTMTALWTPRRGGVHVVRQQLRRFSNKFELYENAPIPANKRRFVPDSGFYPKGFSVASINAGIGSTKRTRPDLTLVKSDVPSCGAAVFTRNKFPAASVTVSRKHLSATKGNGLGGVIANAGCANLFTGQAGLDDAAAMMNAANELLVSPSSAAVAVGETLAPPSVIVMHTGKGGERLPMDELLQSIRHLPERMGNSHQHWLGAAEAICTTDTFPKLASRQFELPSNPGIVYSMAGITKGAGMIHPNMATTLGIICTDAPILASDLQALLADATDKTYNCISIEGDTSTNDMVAILANGAAGGKTIGHDAERSTEAAAAARDDFRAFKQALDELMTEMAKLVVRDAEGATKFITIRVRGAWSPARTRRVAGAVARSVLVKTGVTAGDLKNWGGTVLAAVGSSLLDVPGPRDHELGDGPDPEALRVDESQAIIPERVSLSVLPVGRLADTERPVVVLRRGMPVDVDASAARALLEHQDIEALIDMDDVDLDDDKDGMTSHKQKYEAVYWTSNLTQDFVAVNGG</sequence>
<keyword evidence="5 9" id="KW-0068">Autocatalytic cleavage</keyword>
<feature type="binding site" evidence="9">
    <location>
        <position position="353"/>
    </location>
    <ligand>
        <name>substrate</name>
    </ligand>
</feature>
<comment type="function">
    <text evidence="9">Catalyzes two activities which are involved in the cyclic version of arginine biosynthesis: the synthesis of acetylglutamate from glutamate and acetyl-CoA, and of ornithine by transacetylation between acetylornithine and glutamate.</text>
</comment>
<keyword evidence="3 9" id="KW-0028">Amino-acid biosynthesis</keyword>
<comment type="caution">
    <text evidence="9">Lacks conserved residue(s) required for the propagation of feature annotation.</text>
</comment>
<comment type="catalytic activity">
    <reaction evidence="9">
        <text>L-glutamate + acetyl-CoA = N-acetyl-L-glutamate + CoA + H(+)</text>
        <dbReference type="Rhea" id="RHEA:24292"/>
        <dbReference type="ChEBI" id="CHEBI:15378"/>
        <dbReference type="ChEBI" id="CHEBI:29985"/>
        <dbReference type="ChEBI" id="CHEBI:44337"/>
        <dbReference type="ChEBI" id="CHEBI:57287"/>
        <dbReference type="ChEBI" id="CHEBI:57288"/>
        <dbReference type="EC" id="2.3.1.1"/>
    </reaction>
</comment>
<feature type="site" description="Cleavage; by autolysis" evidence="9">
    <location>
        <begin position="255"/>
        <end position="256"/>
    </location>
</feature>
<dbReference type="GO" id="GO:0006592">
    <property type="term" value="P:ornithine biosynthetic process"/>
    <property type="evidence" value="ECO:0007669"/>
    <property type="project" value="TreeGrafter"/>
</dbReference>
<dbReference type="Proteomes" id="UP000310108">
    <property type="component" value="Unassembled WGS sequence"/>
</dbReference>
<evidence type="ECO:0000256" key="6">
    <source>
        <dbReference type="ARBA" id="ARBA00023128"/>
    </source>
</evidence>
<feature type="binding site" evidence="9">
    <location>
        <position position="245"/>
    </location>
    <ligand>
        <name>substrate</name>
    </ligand>
</feature>
<dbReference type="InterPro" id="IPR016117">
    <property type="entry name" value="ArgJ-like_dom_sf"/>
</dbReference>
<dbReference type="GO" id="GO:0004358">
    <property type="term" value="F:L-glutamate N-acetyltransferase activity, acting on acetyl-L-ornithine as donor"/>
    <property type="evidence" value="ECO:0007669"/>
    <property type="project" value="UniProtKB-UniRule"/>
</dbReference>
<comment type="catalytic activity">
    <reaction evidence="9">
        <text>N(2)-acetyl-L-ornithine + L-glutamate = N-acetyl-L-glutamate + L-ornithine</text>
        <dbReference type="Rhea" id="RHEA:15349"/>
        <dbReference type="ChEBI" id="CHEBI:29985"/>
        <dbReference type="ChEBI" id="CHEBI:44337"/>
        <dbReference type="ChEBI" id="CHEBI:46911"/>
        <dbReference type="ChEBI" id="CHEBI:57805"/>
        <dbReference type="EC" id="2.3.1.35"/>
    </reaction>
</comment>
<protein>
    <recommendedName>
        <fullName evidence="9">Arginine biosynthesis bifunctional protein ArgJ, mitochondrial</fullName>
    </recommendedName>
    <domain>
        <recommendedName>
            <fullName evidence="9">Glutamate N-acetyltransferase</fullName>
            <shortName evidence="9">GAT</shortName>
            <ecNumber evidence="9">2.3.1.35</ecNumber>
        </recommendedName>
        <alternativeName>
            <fullName evidence="9">Ornithine acetyltransferase</fullName>
            <shortName evidence="9">OATase</shortName>
        </alternativeName>
        <alternativeName>
            <fullName evidence="9">Ornithine transacetylase</fullName>
        </alternativeName>
    </domain>
    <domain>
        <recommendedName>
            <fullName evidence="9">Amino-acid acetyltransferase</fullName>
            <ecNumber evidence="9">2.3.1.1</ecNumber>
        </recommendedName>
        <alternativeName>
            <fullName evidence="9">N-acetylglutamate synthase</fullName>
            <shortName evidence="9">AGS</shortName>
        </alternativeName>
    </domain>
    <component>
        <recommendedName>
            <fullName evidence="9">Arginine biosynthesis bifunctional protein ArgJ alpha chain</fullName>
        </recommendedName>
    </component>
    <component>
        <recommendedName>
            <fullName evidence="9">Arginine biosynthesis bifunctional protein ArgJ beta chain</fullName>
        </recommendedName>
    </component>
</protein>
<evidence type="ECO:0000256" key="5">
    <source>
        <dbReference type="ARBA" id="ARBA00022813"/>
    </source>
</evidence>
<dbReference type="EC" id="2.3.1.1" evidence="9"/>
<evidence type="ECO:0000256" key="2">
    <source>
        <dbReference type="ARBA" id="ARBA00022571"/>
    </source>
</evidence>
<dbReference type="EC" id="2.3.1.35" evidence="9"/>